<evidence type="ECO:0000256" key="3">
    <source>
        <dbReference type="ARBA" id="ARBA00022832"/>
    </source>
</evidence>
<protein>
    <submittedName>
        <fullName evidence="7">Related to AMP-binding protein</fullName>
    </submittedName>
</protein>
<evidence type="ECO:0000259" key="5">
    <source>
        <dbReference type="Pfam" id="PF00501"/>
    </source>
</evidence>
<name>A0A1K0HF98_9BASI</name>
<evidence type="ECO:0000259" key="6">
    <source>
        <dbReference type="Pfam" id="PF13193"/>
    </source>
</evidence>
<dbReference type="Gene3D" id="3.40.50.12780">
    <property type="entry name" value="N-terminal domain of ligase-like"/>
    <property type="match status" value="1"/>
</dbReference>
<dbReference type="Proteomes" id="UP000179920">
    <property type="component" value="Chromosome IX"/>
</dbReference>
<accession>A0A1K0HF98</accession>
<feature type="domain" description="AMP-dependent synthetase/ligase" evidence="5">
    <location>
        <begin position="44"/>
        <end position="445"/>
    </location>
</feature>
<dbReference type="InterPro" id="IPR042099">
    <property type="entry name" value="ANL_N_sf"/>
</dbReference>
<evidence type="ECO:0000313" key="10">
    <source>
        <dbReference type="Proteomes" id="UP000658997"/>
    </source>
</evidence>
<dbReference type="Pfam" id="PF00501">
    <property type="entry name" value="AMP-binding"/>
    <property type="match status" value="1"/>
</dbReference>
<evidence type="ECO:0000313" key="7">
    <source>
        <dbReference type="EMBL" id="SAM83110.1"/>
    </source>
</evidence>
<reference evidence="7" key="2">
    <citation type="submission" date="2016-04" db="EMBL/GenBank/DDBJ databases">
        <authorList>
            <person name="Evans L.H."/>
            <person name="Alamgir A."/>
            <person name="Owens N."/>
            <person name="Weber N.D."/>
            <person name="Virtaneva K."/>
            <person name="Barbian K."/>
            <person name="Babar A."/>
            <person name="Rosenke K."/>
        </authorList>
    </citation>
    <scope>NUCLEOTIDE SEQUENCE</scope>
    <source>
        <strain evidence="7">UB2112</strain>
    </source>
</reference>
<keyword evidence="10" id="KW-1185">Reference proteome</keyword>
<evidence type="ECO:0000256" key="1">
    <source>
        <dbReference type="ARBA" id="ARBA00006432"/>
    </source>
</evidence>
<keyword evidence="3" id="KW-0276">Fatty acid metabolism</keyword>
<dbReference type="EMBL" id="LT558125">
    <property type="protein sequence ID" value="SAM83110.1"/>
    <property type="molecule type" value="Genomic_DNA"/>
</dbReference>
<dbReference type="PROSITE" id="PS00455">
    <property type="entry name" value="AMP_BINDING"/>
    <property type="match status" value="1"/>
</dbReference>
<sequence>MVYQPPRSSQPPTDRPFELSLSIHPNAPHYRSCLTPVSFLLRAALITPNKLAISHPERNYSFTYSQWAARCLSLAFALLTTPNFKTGDRVAVISPNAPLIADAHWAIPAAGGIITPINIRNTPKEVAYVLEHSGSTIILCDHEFTHLIPENPGPNITVVISKDSGGAESDDPYENFLDRGYLEWQRAEQKELSVYASTPKPRAEPRTGWKMLFAPQDEEQPIALCYTSGTTGRPKGVLTNHRGAYLAAVANAFEANITQDSRYLWVLPMFHACGWTFPWAVTASLATHHTIRKVDNAVIWDALIDHGVTHYCGAPTVQIGLTNHPSAKKLPRRVNVAVAASAPTANLLAKMESLNLHPVHVYGLTETYGPFTRRYFEPEWAKLDVDSRARMMARQGHSYLTSDEVRVVRTDSSNSKHGDLIDVERNGKETGEIVTRGNMTMMGYYNDPSATSKAVLKGWFHTGDLAVRHPGGEIQILDRGKDIIISGGENISSLMVEQELAAHRDVLECCVIARPHEKWGERGQAFVVLTEQVKAGRGGAWVKEVKKSASKENKAFVEELKKHCKERMSGFAVPEWFDIVDGLPKTSTGKVQKNVLRARFASKL</sequence>
<feature type="domain" description="AMP-binding enzyme C-terminal" evidence="6">
    <location>
        <begin position="496"/>
        <end position="590"/>
    </location>
</feature>
<proteinExistence type="inferred from homology"/>
<evidence type="ECO:0000313" key="8">
    <source>
        <dbReference type="EMBL" id="SYW75534.1"/>
    </source>
</evidence>
<dbReference type="SUPFAM" id="SSF56801">
    <property type="entry name" value="Acetyl-CoA synthetase-like"/>
    <property type="match status" value="1"/>
</dbReference>
<dbReference type="OrthoDB" id="10253115at2759"/>
<dbReference type="GO" id="GO:0006631">
    <property type="term" value="P:fatty acid metabolic process"/>
    <property type="evidence" value="ECO:0007669"/>
    <property type="project" value="UniProtKB-KW"/>
</dbReference>
<dbReference type="Proteomes" id="UP000658997">
    <property type="component" value="Unassembled WGS sequence"/>
</dbReference>
<dbReference type="InterPro" id="IPR025110">
    <property type="entry name" value="AMP-bd_C"/>
</dbReference>
<dbReference type="AlphaFoldDB" id="A0A1K0HF98"/>
<dbReference type="InterPro" id="IPR020845">
    <property type="entry name" value="AMP-binding_CS"/>
</dbReference>
<organism evidence="7 9">
    <name type="scientific">Ustilago bromivora</name>
    <dbReference type="NCBI Taxonomy" id="307758"/>
    <lineage>
        <taxon>Eukaryota</taxon>
        <taxon>Fungi</taxon>
        <taxon>Dikarya</taxon>
        <taxon>Basidiomycota</taxon>
        <taxon>Ustilaginomycotina</taxon>
        <taxon>Ustilaginomycetes</taxon>
        <taxon>Ustilaginales</taxon>
        <taxon>Ustilaginaceae</taxon>
        <taxon>Ustilago</taxon>
    </lineage>
</organism>
<comment type="similarity">
    <text evidence="1">Belongs to the ATP-dependent AMP-binding enzyme family.</text>
</comment>
<evidence type="ECO:0000313" key="9">
    <source>
        <dbReference type="Proteomes" id="UP000179920"/>
    </source>
</evidence>
<dbReference type="GO" id="GO:0016874">
    <property type="term" value="F:ligase activity"/>
    <property type="evidence" value="ECO:0007669"/>
    <property type="project" value="UniProtKB-KW"/>
</dbReference>
<dbReference type="InterPro" id="IPR045851">
    <property type="entry name" value="AMP-bd_C_sf"/>
</dbReference>
<keyword evidence="4" id="KW-0443">Lipid metabolism</keyword>
<dbReference type="Gene3D" id="3.30.300.30">
    <property type="match status" value="1"/>
</dbReference>
<dbReference type="Pfam" id="PF13193">
    <property type="entry name" value="AMP-binding_C"/>
    <property type="match status" value="1"/>
</dbReference>
<keyword evidence="2" id="KW-0436">Ligase</keyword>
<gene>
    <name evidence="8" type="ORF">UBRO2_00768</name>
    <name evidence="7" type="ORF">UBRO_03670</name>
</gene>
<dbReference type="EMBL" id="ULHB01000008">
    <property type="protein sequence ID" value="SYW75534.1"/>
    <property type="molecule type" value="Genomic_DNA"/>
</dbReference>
<dbReference type="PANTHER" id="PTHR43859:SF4">
    <property type="entry name" value="BUTANOATE--COA LIGASE AAE1-RELATED"/>
    <property type="match status" value="1"/>
</dbReference>
<evidence type="ECO:0000256" key="2">
    <source>
        <dbReference type="ARBA" id="ARBA00022598"/>
    </source>
</evidence>
<dbReference type="InterPro" id="IPR000873">
    <property type="entry name" value="AMP-dep_synth/lig_dom"/>
</dbReference>
<evidence type="ECO:0000256" key="4">
    <source>
        <dbReference type="ARBA" id="ARBA00023098"/>
    </source>
</evidence>
<reference evidence="9" key="1">
    <citation type="submission" date="2016-04" db="EMBL/GenBank/DDBJ databases">
        <authorList>
            <person name="Guldener U."/>
            <person name="Guldener U."/>
        </authorList>
    </citation>
    <scope>NUCLEOTIDE SEQUENCE [LARGE SCALE GENOMIC DNA]</scope>
    <source>
        <strain evidence="9">UB2112</strain>
    </source>
</reference>
<dbReference type="PANTHER" id="PTHR43859">
    <property type="entry name" value="ACYL-ACTIVATING ENZYME"/>
    <property type="match status" value="1"/>
</dbReference>
<reference evidence="8" key="3">
    <citation type="submission" date="2018-08" db="EMBL/GenBank/DDBJ databases">
        <authorList>
            <person name="Guldener U."/>
        </authorList>
    </citation>
    <scope>NUCLEOTIDE SEQUENCE</scope>
    <source>
        <strain evidence="8">UB2</strain>
    </source>
</reference>